<comment type="subcellular location">
    <subcellularLocation>
        <location evidence="1">Cell inner membrane</location>
    </subcellularLocation>
</comment>
<keyword evidence="8" id="KW-0472">Membrane</keyword>
<feature type="region of interest" description="Disordered" evidence="9">
    <location>
        <begin position="174"/>
        <end position="214"/>
    </location>
</feature>
<evidence type="ECO:0000313" key="12">
    <source>
        <dbReference type="Proteomes" id="UP000199250"/>
    </source>
</evidence>
<gene>
    <name evidence="11" type="ORF">SAMN04244572_04098</name>
</gene>
<accession>A0A1H6YYU1</accession>
<evidence type="ECO:0000256" key="2">
    <source>
        <dbReference type="ARBA" id="ARBA00022448"/>
    </source>
</evidence>
<keyword evidence="6" id="KW-0653">Protein transport</keyword>
<evidence type="ECO:0000259" key="10">
    <source>
        <dbReference type="Pfam" id="PF11356"/>
    </source>
</evidence>
<keyword evidence="5" id="KW-0812">Transmembrane</keyword>
<dbReference type="OrthoDB" id="7041928at2"/>
<evidence type="ECO:0000256" key="3">
    <source>
        <dbReference type="ARBA" id="ARBA00022475"/>
    </source>
</evidence>
<proteinExistence type="predicted"/>
<reference evidence="11 12" key="1">
    <citation type="submission" date="2016-10" db="EMBL/GenBank/DDBJ databases">
        <authorList>
            <person name="de Groot N.N."/>
        </authorList>
    </citation>
    <scope>NUCLEOTIDE SEQUENCE [LARGE SCALE GENOMIC DNA]</scope>
    <source>
        <strain evidence="11 12">DSM 373</strain>
    </source>
</reference>
<feature type="domain" description="Type II secretion system protein GspC N-terminal" evidence="10">
    <location>
        <begin position="23"/>
        <end position="157"/>
    </location>
</feature>
<dbReference type="RefSeq" id="WP_090734980.1">
    <property type="nucleotide sequence ID" value="NZ_FNYQ01000109.1"/>
</dbReference>
<name>A0A1H6YYU1_9GAMM</name>
<dbReference type="InterPro" id="IPR024961">
    <property type="entry name" value="T2SS_GspC_N"/>
</dbReference>
<keyword evidence="2" id="KW-0813">Transport</keyword>
<dbReference type="GO" id="GO:0015031">
    <property type="term" value="P:protein transport"/>
    <property type="evidence" value="ECO:0007669"/>
    <property type="project" value="UniProtKB-KW"/>
</dbReference>
<dbReference type="EMBL" id="FNYQ01000109">
    <property type="protein sequence ID" value="SEJ46423.1"/>
    <property type="molecule type" value="Genomic_DNA"/>
</dbReference>
<dbReference type="Gene3D" id="2.30.30.830">
    <property type="match status" value="1"/>
</dbReference>
<evidence type="ECO:0000313" key="11">
    <source>
        <dbReference type="EMBL" id="SEJ46423.1"/>
    </source>
</evidence>
<dbReference type="AlphaFoldDB" id="A0A1H6YYU1"/>
<keyword evidence="3" id="KW-1003">Cell membrane</keyword>
<sequence>MLNDLIRHRIAATTLPKAISMILLVVASIQAVGITKTLFWPKSSTSVAPAKLREATPGDTPMLDLKAVQQAELFGSPGKEGAAPAQTTLAAKMKSRLDVKLLGVVKGSQGNTSVAILTEAGRQRAYAVDDRLSINNGARLAEILADRVVLEVSGQQQYVELEKPALNDARISVVTTAPSQTSRSPQRDETEAADEGIRLIARRDKRTRDDEIAP</sequence>
<dbReference type="Pfam" id="PF11356">
    <property type="entry name" value="T2SSC"/>
    <property type="match status" value="1"/>
</dbReference>
<keyword evidence="7" id="KW-1133">Transmembrane helix</keyword>
<protein>
    <submittedName>
        <fullName evidence="11">General secretion pathway protein C</fullName>
    </submittedName>
</protein>
<evidence type="ECO:0000256" key="9">
    <source>
        <dbReference type="SAM" id="MobiDB-lite"/>
    </source>
</evidence>
<dbReference type="GO" id="GO:0005886">
    <property type="term" value="C:plasma membrane"/>
    <property type="evidence" value="ECO:0007669"/>
    <property type="project" value="UniProtKB-SubCell"/>
</dbReference>
<evidence type="ECO:0000256" key="4">
    <source>
        <dbReference type="ARBA" id="ARBA00022519"/>
    </source>
</evidence>
<evidence type="ECO:0000256" key="7">
    <source>
        <dbReference type="ARBA" id="ARBA00022989"/>
    </source>
</evidence>
<keyword evidence="4" id="KW-0997">Cell inner membrane</keyword>
<feature type="compositionally biased region" description="Polar residues" evidence="9">
    <location>
        <begin position="174"/>
        <end position="184"/>
    </location>
</feature>
<dbReference type="Proteomes" id="UP000199250">
    <property type="component" value="Unassembled WGS sequence"/>
</dbReference>
<evidence type="ECO:0000256" key="6">
    <source>
        <dbReference type="ARBA" id="ARBA00022927"/>
    </source>
</evidence>
<organism evidence="11 12">
    <name type="scientific">Azotobacter beijerinckii</name>
    <dbReference type="NCBI Taxonomy" id="170623"/>
    <lineage>
        <taxon>Bacteria</taxon>
        <taxon>Pseudomonadati</taxon>
        <taxon>Pseudomonadota</taxon>
        <taxon>Gammaproteobacteria</taxon>
        <taxon>Pseudomonadales</taxon>
        <taxon>Pseudomonadaceae</taxon>
        <taxon>Azotobacter</taxon>
    </lineage>
</organism>
<evidence type="ECO:0000256" key="1">
    <source>
        <dbReference type="ARBA" id="ARBA00004533"/>
    </source>
</evidence>
<evidence type="ECO:0000256" key="8">
    <source>
        <dbReference type="ARBA" id="ARBA00023136"/>
    </source>
</evidence>
<evidence type="ECO:0000256" key="5">
    <source>
        <dbReference type="ARBA" id="ARBA00022692"/>
    </source>
</evidence>